<name>A0A9D1MAI3_9FIRM</name>
<dbReference type="AlphaFoldDB" id="A0A9D1MAI3"/>
<dbReference type="GO" id="GO:0003697">
    <property type="term" value="F:single-stranded DNA binding"/>
    <property type="evidence" value="ECO:0007669"/>
    <property type="project" value="InterPro"/>
</dbReference>
<proteinExistence type="predicted"/>
<sequence length="490" mass="56191">MAEEKKTNKQRLKEITDSIETGIKELFQSDKYREYLQTMSRFHRYSVNNQVLIYMQKPAATHVASFSKWRDQFGRNVKRGEKGIKIIAPTPYKKKVEETKLDPDTRLPMLDENGKVIKEEKEIQVPMYRVVSVFDVSQTEGKPLPQLVSDLSGNVQNYDAFVEAIRRSSDVPITFEPMEQSMDGYFSFDEQKIVIRSDMSEVQTVAALLHEIAHSKLHNTKVSDEHNPETAKISRSTEEVQAESIAFTVSAYYGIKTDENSLAYIALWSKDKELPELKSSLEIINKTANKMITDIDRHFAEVKKERGLDNEMLDLDKIPDPNITLADMNSYGYSYENMLPLTQETAEKLFNMDAAVYMLHYDDTEALVMDASEIKNFDGIFGIEKADWEKVKDNYLKNAEMSVEDDYGMIDGIINNGDNRSTVSKIEEDVKSGKSISLLELAEAIENEHKEQKRPKPQKTSKEKPSLIAKLKRPLPPQDKIQPKSKEREM</sequence>
<evidence type="ECO:0000259" key="4">
    <source>
        <dbReference type="Pfam" id="PF20573"/>
    </source>
</evidence>
<evidence type="ECO:0000256" key="1">
    <source>
        <dbReference type="SAM" id="MobiDB-lite"/>
    </source>
</evidence>
<feature type="compositionally biased region" description="Basic and acidic residues" evidence="1">
    <location>
        <begin position="481"/>
        <end position="490"/>
    </location>
</feature>
<dbReference type="Pfam" id="PF14195">
    <property type="entry name" value="DUF4316"/>
    <property type="match status" value="1"/>
</dbReference>
<evidence type="ECO:0000259" key="3">
    <source>
        <dbReference type="Pfam" id="PF14195"/>
    </source>
</evidence>
<feature type="region of interest" description="Disordered" evidence="1">
    <location>
        <begin position="445"/>
        <end position="490"/>
    </location>
</feature>
<dbReference type="Pfam" id="PF20573">
    <property type="entry name" value="DUF6782"/>
    <property type="match status" value="1"/>
</dbReference>
<accession>A0A9D1MAI3</accession>
<dbReference type="InterPro" id="IPR046709">
    <property type="entry name" value="DUF6782"/>
</dbReference>
<feature type="domain" description="DUF6782" evidence="4">
    <location>
        <begin position="142"/>
        <end position="304"/>
    </location>
</feature>
<feature type="domain" description="N-terminal" evidence="2">
    <location>
        <begin position="8"/>
        <end position="134"/>
    </location>
</feature>
<reference evidence="5" key="1">
    <citation type="submission" date="2020-10" db="EMBL/GenBank/DDBJ databases">
        <authorList>
            <person name="Gilroy R."/>
        </authorList>
    </citation>
    <scope>NUCLEOTIDE SEQUENCE</scope>
    <source>
        <strain evidence="5">USAMLcec3-3695</strain>
    </source>
</reference>
<evidence type="ECO:0000313" key="6">
    <source>
        <dbReference type="Proteomes" id="UP000824109"/>
    </source>
</evidence>
<reference evidence="5" key="2">
    <citation type="journal article" date="2021" name="PeerJ">
        <title>Extensive microbial diversity within the chicken gut microbiome revealed by metagenomics and culture.</title>
        <authorList>
            <person name="Gilroy R."/>
            <person name="Ravi A."/>
            <person name="Getino M."/>
            <person name="Pursley I."/>
            <person name="Horton D.L."/>
            <person name="Alikhan N.F."/>
            <person name="Baker D."/>
            <person name="Gharbi K."/>
            <person name="Hall N."/>
            <person name="Watson M."/>
            <person name="Adriaenssens E.M."/>
            <person name="Foster-Nyarko E."/>
            <person name="Jarju S."/>
            <person name="Secka A."/>
            <person name="Antonio M."/>
            <person name="Oren A."/>
            <person name="Chaudhuri R.R."/>
            <person name="La Ragione R."/>
            <person name="Hildebrand F."/>
            <person name="Pallen M.J."/>
        </authorList>
    </citation>
    <scope>NUCLEOTIDE SEQUENCE</scope>
    <source>
        <strain evidence="5">USAMLcec3-3695</strain>
    </source>
</reference>
<organism evidence="5 6">
    <name type="scientific">Candidatus Ornithomonoglobus merdipullorum</name>
    <dbReference type="NCBI Taxonomy" id="2840895"/>
    <lineage>
        <taxon>Bacteria</taxon>
        <taxon>Bacillati</taxon>
        <taxon>Bacillota</taxon>
        <taxon>Clostridia</taxon>
        <taxon>Candidatus Ornithomonoglobus</taxon>
    </lineage>
</organism>
<protein>
    <submittedName>
        <fullName evidence="5">DUF4316 domain-containing protein</fullName>
    </submittedName>
</protein>
<dbReference type="InterPro" id="IPR025465">
    <property type="entry name" value="DUF4316"/>
</dbReference>
<dbReference type="InterPro" id="IPR013610">
    <property type="entry name" value="ArdC_N"/>
</dbReference>
<feature type="domain" description="DUF4316" evidence="3">
    <location>
        <begin position="392"/>
        <end position="442"/>
    </location>
</feature>
<dbReference type="Pfam" id="PF08401">
    <property type="entry name" value="ArdcN"/>
    <property type="match status" value="1"/>
</dbReference>
<gene>
    <name evidence="5" type="ORF">IAA61_03720</name>
</gene>
<dbReference type="Proteomes" id="UP000824109">
    <property type="component" value="Unassembled WGS sequence"/>
</dbReference>
<evidence type="ECO:0000259" key="2">
    <source>
        <dbReference type="Pfam" id="PF08401"/>
    </source>
</evidence>
<comment type="caution">
    <text evidence="5">The sequence shown here is derived from an EMBL/GenBank/DDBJ whole genome shotgun (WGS) entry which is preliminary data.</text>
</comment>
<evidence type="ECO:0000313" key="5">
    <source>
        <dbReference type="EMBL" id="HIU56908.1"/>
    </source>
</evidence>
<dbReference type="EMBL" id="DVNB01000039">
    <property type="protein sequence ID" value="HIU56908.1"/>
    <property type="molecule type" value="Genomic_DNA"/>
</dbReference>
<dbReference type="Gene3D" id="1.10.10.2910">
    <property type="match status" value="1"/>
</dbReference>